<feature type="compositionally biased region" description="Basic and acidic residues" evidence="1">
    <location>
        <begin position="185"/>
        <end position="198"/>
    </location>
</feature>
<dbReference type="GO" id="GO:0000278">
    <property type="term" value="P:mitotic cell cycle"/>
    <property type="evidence" value="ECO:0007669"/>
    <property type="project" value="EnsemblFungi"/>
</dbReference>
<name>H2ATV8_KAZAF</name>
<dbReference type="AlphaFoldDB" id="H2ATV8"/>
<reference evidence="2 3" key="1">
    <citation type="journal article" date="2011" name="Proc. Natl. Acad. Sci. U.S.A.">
        <title>Evolutionary erosion of yeast sex chromosomes by mating-type switching accidents.</title>
        <authorList>
            <person name="Gordon J.L."/>
            <person name="Armisen D."/>
            <person name="Proux-Wera E."/>
            <person name="Oheigeartaigh S.S."/>
            <person name="Byrne K.P."/>
            <person name="Wolfe K.H."/>
        </authorList>
    </citation>
    <scope>NUCLEOTIDE SEQUENCE [LARGE SCALE GENOMIC DNA]</scope>
    <source>
        <strain evidence="3">ATCC 22294 / BCRC 22015 / CBS 2517 / CECT 1963 / NBRC 1671 / NRRL Y-8276</strain>
    </source>
</reference>
<dbReference type="OrthoDB" id="3981230at2759"/>
<dbReference type="InParanoid" id="H2ATV8"/>
<dbReference type="EMBL" id="HE650824">
    <property type="protein sequence ID" value="CCF57808.1"/>
    <property type="molecule type" value="Genomic_DNA"/>
</dbReference>
<dbReference type="GeneID" id="13885766"/>
<organism evidence="2 3">
    <name type="scientific">Kazachstania africana (strain ATCC 22294 / BCRC 22015 / CBS 2517 / CECT 1963 / NBRC 1671 / NRRL Y-8276)</name>
    <name type="common">Yeast</name>
    <name type="synonym">Kluyveromyces africanus</name>
    <dbReference type="NCBI Taxonomy" id="1071382"/>
    <lineage>
        <taxon>Eukaryota</taxon>
        <taxon>Fungi</taxon>
        <taxon>Dikarya</taxon>
        <taxon>Ascomycota</taxon>
        <taxon>Saccharomycotina</taxon>
        <taxon>Saccharomycetes</taxon>
        <taxon>Saccharomycetales</taxon>
        <taxon>Saccharomycetaceae</taxon>
        <taxon>Kazachstania</taxon>
    </lineage>
</organism>
<accession>H2ATV8</accession>
<proteinExistence type="predicted"/>
<protein>
    <submittedName>
        <fullName evidence="2">Uncharacterized protein</fullName>
    </submittedName>
</protein>
<dbReference type="GO" id="GO:0098609">
    <property type="term" value="P:cell-cell adhesion"/>
    <property type="evidence" value="ECO:0007669"/>
    <property type="project" value="EnsemblFungi"/>
</dbReference>
<gene>
    <name evidence="2" type="primary">KAFR0D01620</name>
    <name evidence="2" type="ORF">KAFR_0D01620</name>
</gene>
<dbReference type="RefSeq" id="XP_003956943.1">
    <property type="nucleotide sequence ID" value="XM_003956894.1"/>
</dbReference>
<dbReference type="GO" id="GO:0036267">
    <property type="term" value="P:invasive filamentous growth"/>
    <property type="evidence" value="ECO:0007669"/>
    <property type="project" value="EnsemblFungi"/>
</dbReference>
<dbReference type="GO" id="GO:0090033">
    <property type="term" value="P:positive regulation of filamentous growth"/>
    <property type="evidence" value="ECO:0007669"/>
    <property type="project" value="EnsemblFungi"/>
</dbReference>
<sequence>MKLNRFEDRVVLSTPKSKMVERTSLPSTPSKRLKLDIEPFTTLSVSPSKMPRSHLSIIKANSKHITRQTLPFDSDATLNKNDIDDTRILEGSLSSKLNSDDRRQLLDMGTISPLSDISSISSLSPDIDKLESIDSSDLGTFIWNTKPLIQKETYELSKMIHSAILKSPLENLQIDGMELQSQSTTEKKSEPHHRESQPKKPILNIASAGLNLIVSSSKGSLQDATIFATEINASTNGHENKLPVISNIWERITIPVNSSIKEKHKRIKQDLYGLYDDELDIDSFELFEKDRKKDYNDTSTEDAALIRGFEYKLQSDCKLKNRSKIKQPKRVRWSTMLEL</sequence>
<dbReference type="FunCoup" id="H2ATV8">
    <property type="interactions" value="85"/>
</dbReference>
<dbReference type="GO" id="GO:0007124">
    <property type="term" value="P:pseudohyphal growth"/>
    <property type="evidence" value="ECO:0007669"/>
    <property type="project" value="EnsemblFungi"/>
</dbReference>
<feature type="region of interest" description="Disordered" evidence="1">
    <location>
        <begin position="179"/>
        <end position="201"/>
    </location>
</feature>
<evidence type="ECO:0000313" key="2">
    <source>
        <dbReference type="EMBL" id="CCF57808.1"/>
    </source>
</evidence>
<dbReference type="Proteomes" id="UP000005220">
    <property type="component" value="Chromosome 4"/>
</dbReference>
<evidence type="ECO:0000313" key="3">
    <source>
        <dbReference type="Proteomes" id="UP000005220"/>
    </source>
</evidence>
<dbReference type="GO" id="GO:0005634">
    <property type="term" value="C:nucleus"/>
    <property type="evidence" value="ECO:0007669"/>
    <property type="project" value="EnsemblFungi"/>
</dbReference>
<keyword evidence="3" id="KW-1185">Reference proteome</keyword>
<dbReference type="HOGENOM" id="CLU_070628_0_0_1"/>
<evidence type="ECO:0000256" key="1">
    <source>
        <dbReference type="SAM" id="MobiDB-lite"/>
    </source>
</evidence>
<dbReference type="eggNOG" id="ENOG502SABW">
    <property type="taxonomic scope" value="Eukaryota"/>
</dbReference>
<dbReference type="KEGG" id="kaf:KAFR_0D01620"/>